<dbReference type="InterPro" id="IPR002606">
    <property type="entry name" value="Riboflavin_kinase_bac"/>
</dbReference>
<evidence type="ECO:0000256" key="12">
    <source>
        <dbReference type="ARBA" id="ARBA00023268"/>
    </source>
</evidence>
<dbReference type="InterPro" id="IPR015864">
    <property type="entry name" value="FAD_synthase"/>
</dbReference>
<keyword evidence="12" id="KW-0511">Multifunctional enzyme</keyword>
<dbReference type="SUPFAM" id="SSF82114">
    <property type="entry name" value="Riboflavin kinase-like"/>
    <property type="match status" value="1"/>
</dbReference>
<protein>
    <recommendedName>
        <fullName evidence="15">Riboflavin biosynthesis protein</fullName>
    </recommendedName>
    <domain>
        <recommendedName>
            <fullName evidence="15">Riboflavin kinase</fullName>
            <ecNumber evidence="15">2.7.1.26</ecNumber>
        </recommendedName>
        <alternativeName>
            <fullName evidence="15">Flavokinase</fullName>
        </alternativeName>
    </domain>
    <domain>
        <recommendedName>
            <fullName evidence="15">FMN adenylyltransferase</fullName>
            <ecNumber evidence="15">2.7.7.2</ecNumber>
        </recommendedName>
        <alternativeName>
            <fullName evidence="15">FAD pyrophosphorylase</fullName>
        </alternativeName>
        <alternativeName>
            <fullName evidence="15">FAD synthase</fullName>
        </alternativeName>
    </domain>
</protein>
<evidence type="ECO:0000259" key="16">
    <source>
        <dbReference type="SMART" id="SM00904"/>
    </source>
</evidence>
<dbReference type="UniPathway" id="UPA00276">
    <property type="reaction ID" value="UER00406"/>
</dbReference>
<dbReference type="CDD" id="cd02064">
    <property type="entry name" value="FAD_synthetase_N"/>
    <property type="match status" value="1"/>
</dbReference>
<dbReference type="SUPFAM" id="SSF52374">
    <property type="entry name" value="Nucleotidylyl transferase"/>
    <property type="match status" value="1"/>
</dbReference>
<comment type="pathway">
    <text evidence="2 15">Cofactor biosynthesis; FAD biosynthesis; FAD from FMN: step 1/1.</text>
</comment>
<dbReference type="EC" id="2.7.7.2" evidence="15"/>
<keyword evidence="9 15" id="KW-0418">Kinase</keyword>
<evidence type="ECO:0000256" key="1">
    <source>
        <dbReference type="ARBA" id="ARBA00002121"/>
    </source>
</evidence>
<dbReference type="GO" id="GO:0008531">
    <property type="term" value="F:riboflavin kinase activity"/>
    <property type="evidence" value="ECO:0007669"/>
    <property type="project" value="UniProtKB-UniRule"/>
</dbReference>
<dbReference type="SMART" id="SM00904">
    <property type="entry name" value="Flavokinase"/>
    <property type="match status" value="1"/>
</dbReference>
<dbReference type="GO" id="GO:0009398">
    <property type="term" value="P:FMN biosynthetic process"/>
    <property type="evidence" value="ECO:0007669"/>
    <property type="project" value="UniProtKB-UniRule"/>
</dbReference>
<evidence type="ECO:0000256" key="14">
    <source>
        <dbReference type="ARBA" id="ARBA00049494"/>
    </source>
</evidence>
<reference evidence="17 18" key="1">
    <citation type="submission" date="2019-07" db="EMBL/GenBank/DDBJ databases">
        <title>Allobacillus sp. nov. SKP isolated from shrimp paste of Euphausiacea.</title>
        <authorList>
            <person name="Kanchanasin P."/>
            <person name="Tanasupawat S."/>
            <person name="Shi W."/>
            <person name="Wu L."/>
            <person name="Ma J."/>
        </authorList>
    </citation>
    <scope>NUCLEOTIDE SEQUENCE [LARGE SCALE GENOMIC DNA]</scope>
    <source>
        <strain evidence="17 18">SKP4-8</strain>
    </source>
</reference>
<keyword evidence="6 15" id="KW-0808">Transferase</keyword>
<evidence type="ECO:0000256" key="11">
    <source>
        <dbReference type="ARBA" id="ARBA00022840"/>
    </source>
</evidence>
<dbReference type="InterPro" id="IPR014729">
    <property type="entry name" value="Rossmann-like_a/b/a_fold"/>
</dbReference>
<proteinExistence type="inferred from homology"/>
<keyword evidence="18" id="KW-1185">Reference proteome</keyword>
<organism evidence="17 18">
    <name type="scientific">Allobacillus salarius</name>
    <dbReference type="NCBI Taxonomy" id="1955272"/>
    <lineage>
        <taxon>Bacteria</taxon>
        <taxon>Bacillati</taxon>
        <taxon>Bacillota</taxon>
        <taxon>Bacilli</taxon>
        <taxon>Bacillales</taxon>
        <taxon>Bacillaceae</taxon>
        <taxon>Allobacillus</taxon>
    </lineage>
</organism>
<gene>
    <name evidence="17" type="ORF">FPQ13_02765</name>
</gene>
<keyword evidence="4 15" id="KW-0285">Flavoprotein</keyword>
<evidence type="ECO:0000256" key="2">
    <source>
        <dbReference type="ARBA" id="ARBA00004726"/>
    </source>
</evidence>
<sequence>MEVIRLNYPEDYKRNHLEPSSLAVGFFDGVHKGHQQVIQEAIDYASENDLESAVMTFDPHPLAVLKNEPLSNFLLTSLEEKVAIFEKMGIRYLFVVTFNKDLAKLSPQEFVDKFFIDLSIQHVSAGFDYSFGHKGAGKIHDMDQYARGKLTYTVVDKVTFESEKVSSTRIRELLNQGQPEQVKELLGRAYTLTGHVVKGYQRGREIGYPTANLEVDESRAIPKVGIYAVTAVVQGKNYDGMASIGYNPTFEEKHDKPLIEVHLFNFDCDIYNESIQVSFWSYIREELAFNGVDELTQELKKDERKAKKALKNHQ</sequence>
<comment type="function">
    <text evidence="1">Catalyzes the phosphorylation of riboflavin to FMN followed by the adenylation of FMN to FAD.</text>
</comment>
<keyword evidence="11 15" id="KW-0067">ATP-binding</keyword>
<dbReference type="Proteomes" id="UP000316425">
    <property type="component" value="Unassembled WGS sequence"/>
</dbReference>
<evidence type="ECO:0000256" key="8">
    <source>
        <dbReference type="ARBA" id="ARBA00022741"/>
    </source>
</evidence>
<evidence type="ECO:0000256" key="7">
    <source>
        <dbReference type="ARBA" id="ARBA00022695"/>
    </source>
</evidence>
<evidence type="ECO:0000256" key="4">
    <source>
        <dbReference type="ARBA" id="ARBA00022630"/>
    </source>
</evidence>
<dbReference type="PANTHER" id="PTHR22749:SF6">
    <property type="entry name" value="RIBOFLAVIN KINASE"/>
    <property type="match status" value="1"/>
</dbReference>
<dbReference type="GO" id="GO:0006747">
    <property type="term" value="P:FAD biosynthetic process"/>
    <property type="evidence" value="ECO:0007669"/>
    <property type="project" value="UniProtKB-UniRule"/>
</dbReference>
<evidence type="ECO:0000313" key="18">
    <source>
        <dbReference type="Proteomes" id="UP000316425"/>
    </source>
</evidence>
<dbReference type="UniPathway" id="UPA00277">
    <property type="reaction ID" value="UER00407"/>
</dbReference>
<dbReference type="NCBIfam" id="NF004162">
    <property type="entry name" value="PRK05627.1-5"/>
    <property type="match status" value="1"/>
</dbReference>
<evidence type="ECO:0000313" key="17">
    <source>
        <dbReference type="EMBL" id="TSJ67196.1"/>
    </source>
</evidence>
<evidence type="ECO:0000256" key="10">
    <source>
        <dbReference type="ARBA" id="ARBA00022827"/>
    </source>
</evidence>
<dbReference type="AlphaFoldDB" id="A0A556PS34"/>
<comment type="similarity">
    <text evidence="15">Belongs to the ribF family.</text>
</comment>
<keyword evidence="8 15" id="KW-0547">Nucleotide-binding</keyword>
<dbReference type="GO" id="GO:0003919">
    <property type="term" value="F:FMN adenylyltransferase activity"/>
    <property type="evidence" value="ECO:0007669"/>
    <property type="project" value="UniProtKB-UniRule"/>
</dbReference>
<evidence type="ECO:0000256" key="5">
    <source>
        <dbReference type="ARBA" id="ARBA00022643"/>
    </source>
</evidence>
<dbReference type="InterPro" id="IPR015865">
    <property type="entry name" value="Riboflavin_kinase_bac/euk"/>
</dbReference>
<dbReference type="Gene3D" id="3.40.50.620">
    <property type="entry name" value="HUPs"/>
    <property type="match status" value="1"/>
</dbReference>
<evidence type="ECO:0000256" key="9">
    <source>
        <dbReference type="ARBA" id="ARBA00022777"/>
    </source>
</evidence>
<evidence type="ECO:0000256" key="13">
    <source>
        <dbReference type="ARBA" id="ARBA00047880"/>
    </source>
</evidence>
<name>A0A556PS34_9BACI</name>
<dbReference type="Pfam" id="PF06574">
    <property type="entry name" value="FAD_syn"/>
    <property type="match status" value="1"/>
</dbReference>
<keyword evidence="5 15" id="KW-0288">FMN</keyword>
<evidence type="ECO:0000256" key="15">
    <source>
        <dbReference type="PIRNR" id="PIRNR004491"/>
    </source>
</evidence>
<comment type="pathway">
    <text evidence="3 15">Cofactor biosynthesis; FMN biosynthesis; FMN from riboflavin (ATP route): step 1/1.</text>
</comment>
<dbReference type="GO" id="GO:0009231">
    <property type="term" value="P:riboflavin biosynthetic process"/>
    <property type="evidence" value="ECO:0007669"/>
    <property type="project" value="InterPro"/>
</dbReference>
<dbReference type="PIRSF" id="PIRSF004491">
    <property type="entry name" value="FAD_Synth"/>
    <property type="match status" value="1"/>
</dbReference>
<comment type="catalytic activity">
    <reaction evidence="13 15">
        <text>riboflavin + ATP = FMN + ADP + H(+)</text>
        <dbReference type="Rhea" id="RHEA:14357"/>
        <dbReference type="ChEBI" id="CHEBI:15378"/>
        <dbReference type="ChEBI" id="CHEBI:30616"/>
        <dbReference type="ChEBI" id="CHEBI:57986"/>
        <dbReference type="ChEBI" id="CHEBI:58210"/>
        <dbReference type="ChEBI" id="CHEBI:456216"/>
        <dbReference type="EC" id="2.7.1.26"/>
    </reaction>
</comment>
<dbReference type="GO" id="GO:0005524">
    <property type="term" value="F:ATP binding"/>
    <property type="evidence" value="ECO:0007669"/>
    <property type="project" value="UniProtKB-UniRule"/>
</dbReference>
<evidence type="ECO:0000256" key="6">
    <source>
        <dbReference type="ARBA" id="ARBA00022679"/>
    </source>
</evidence>
<dbReference type="FunFam" id="2.40.30.30:FF:000003">
    <property type="entry name" value="Riboflavin biosynthesis protein"/>
    <property type="match status" value="1"/>
</dbReference>
<accession>A0A556PS34</accession>
<dbReference type="FunFam" id="3.40.50.620:FF:000021">
    <property type="entry name" value="Riboflavin biosynthesis protein"/>
    <property type="match status" value="1"/>
</dbReference>
<evidence type="ECO:0000256" key="3">
    <source>
        <dbReference type="ARBA" id="ARBA00005201"/>
    </source>
</evidence>
<dbReference type="OrthoDB" id="9803667at2"/>
<dbReference type="NCBIfam" id="TIGR00083">
    <property type="entry name" value="ribF"/>
    <property type="match status" value="1"/>
</dbReference>
<keyword evidence="7 15" id="KW-0548">Nucleotidyltransferase</keyword>
<feature type="domain" description="Riboflavin kinase" evidence="16">
    <location>
        <begin position="185"/>
        <end position="311"/>
    </location>
</feature>
<keyword evidence="10 15" id="KW-0274">FAD</keyword>
<dbReference type="NCBIfam" id="NF004160">
    <property type="entry name" value="PRK05627.1-3"/>
    <property type="match status" value="1"/>
</dbReference>
<dbReference type="Pfam" id="PF01687">
    <property type="entry name" value="Flavokinase"/>
    <property type="match status" value="1"/>
</dbReference>
<comment type="caution">
    <text evidence="17">The sequence shown here is derived from an EMBL/GenBank/DDBJ whole genome shotgun (WGS) entry which is preliminary data.</text>
</comment>
<comment type="catalytic activity">
    <reaction evidence="14 15">
        <text>FMN + ATP + H(+) = FAD + diphosphate</text>
        <dbReference type="Rhea" id="RHEA:17237"/>
        <dbReference type="ChEBI" id="CHEBI:15378"/>
        <dbReference type="ChEBI" id="CHEBI:30616"/>
        <dbReference type="ChEBI" id="CHEBI:33019"/>
        <dbReference type="ChEBI" id="CHEBI:57692"/>
        <dbReference type="ChEBI" id="CHEBI:58210"/>
        <dbReference type="EC" id="2.7.7.2"/>
    </reaction>
</comment>
<dbReference type="InterPro" id="IPR023468">
    <property type="entry name" value="Riboflavin_kinase"/>
</dbReference>
<dbReference type="RefSeq" id="WP_144087786.1">
    <property type="nucleotide sequence ID" value="NZ_VMHE01000002.1"/>
</dbReference>
<dbReference type="Gene3D" id="2.40.30.30">
    <property type="entry name" value="Riboflavin kinase-like"/>
    <property type="match status" value="1"/>
</dbReference>
<dbReference type="PANTHER" id="PTHR22749">
    <property type="entry name" value="RIBOFLAVIN KINASE/FMN ADENYLYLTRANSFERASE"/>
    <property type="match status" value="1"/>
</dbReference>
<dbReference type="EMBL" id="VMHE01000002">
    <property type="protein sequence ID" value="TSJ67196.1"/>
    <property type="molecule type" value="Genomic_DNA"/>
</dbReference>
<dbReference type="EC" id="2.7.1.26" evidence="15"/>
<dbReference type="InterPro" id="IPR023465">
    <property type="entry name" value="Riboflavin_kinase_dom_sf"/>
</dbReference>